<sequence length="229" mass="26460">MIASVSFTMRVRLKRINFRRNGGEFFLERKVRIFLELELAKATNNYDYRNKLGNGGFGSVHKGTLEKHKDTVVVWDTMVVVKKPKDVDKSLINKDFQRELEILMKTRCKNVVKLKGICLETKIPSLVYEYIPNGTLFRLIHQNEPTISWEERFKIATEAAHALKHMHSKKICHGNIKSATILLDQNNSVKISDFGTSILMSPKHRHIVATQKEDSSSYIDPEYLITREL</sequence>
<keyword evidence="1 3" id="KW-0547">Nucleotide-binding</keyword>
<organism evidence="5 6">
    <name type="scientific">Corymbia citriodora subsp. variegata</name>
    <dbReference type="NCBI Taxonomy" id="360336"/>
    <lineage>
        <taxon>Eukaryota</taxon>
        <taxon>Viridiplantae</taxon>
        <taxon>Streptophyta</taxon>
        <taxon>Embryophyta</taxon>
        <taxon>Tracheophyta</taxon>
        <taxon>Spermatophyta</taxon>
        <taxon>Magnoliopsida</taxon>
        <taxon>eudicotyledons</taxon>
        <taxon>Gunneridae</taxon>
        <taxon>Pentapetalae</taxon>
        <taxon>rosids</taxon>
        <taxon>malvids</taxon>
        <taxon>Myrtales</taxon>
        <taxon>Myrtaceae</taxon>
        <taxon>Myrtoideae</taxon>
        <taxon>Eucalypteae</taxon>
        <taxon>Corymbia</taxon>
    </lineage>
</organism>
<evidence type="ECO:0000313" key="5">
    <source>
        <dbReference type="EMBL" id="KAF7849213.1"/>
    </source>
</evidence>
<dbReference type="EMBL" id="MU089837">
    <property type="protein sequence ID" value="KAF7849213.1"/>
    <property type="molecule type" value="Genomic_DNA"/>
</dbReference>
<dbReference type="PANTHER" id="PTHR27005:SF315">
    <property type="entry name" value="PROTEIN KINASE DOMAIN-CONTAINING PROTEIN"/>
    <property type="match status" value="1"/>
</dbReference>
<dbReference type="InterPro" id="IPR017441">
    <property type="entry name" value="Protein_kinase_ATP_BS"/>
</dbReference>
<dbReference type="GO" id="GO:0004674">
    <property type="term" value="F:protein serine/threonine kinase activity"/>
    <property type="evidence" value="ECO:0007669"/>
    <property type="project" value="TreeGrafter"/>
</dbReference>
<dbReference type="GO" id="GO:0005886">
    <property type="term" value="C:plasma membrane"/>
    <property type="evidence" value="ECO:0007669"/>
    <property type="project" value="TreeGrafter"/>
</dbReference>
<proteinExistence type="predicted"/>
<evidence type="ECO:0000256" key="3">
    <source>
        <dbReference type="PROSITE-ProRule" id="PRU10141"/>
    </source>
</evidence>
<gene>
    <name evidence="5" type="ORF">BT93_L1077</name>
</gene>
<dbReference type="OrthoDB" id="75710at2759"/>
<dbReference type="PROSITE" id="PS00107">
    <property type="entry name" value="PROTEIN_KINASE_ATP"/>
    <property type="match status" value="1"/>
</dbReference>
<dbReference type="Gramene" id="rna-gnl|WGS:JABURB|Cocit.L1077.1">
    <property type="protein sequence ID" value="cds-KAF7849213.1"/>
    <property type="gene ID" value="gene-BT93_L1077"/>
</dbReference>
<accession>A0A8T0CNS0</accession>
<dbReference type="GO" id="GO:0005524">
    <property type="term" value="F:ATP binding"/>
    <property type="evidence" value="ECO:0007669"/>
    <property type="project" value="UniProtKB-UniRule"/>
</dbReference>
<dbReference type="AlphaFoldDB" id="A0A8T0CNS0"/>
<dbReference type="SUPFAM" id="SSF56112">
    <property type="entry name" value="Protein kinase-like (PK-like)"/>
    <property type="match status" value="1"/>
</dbReference>
<feature type="domain" description="Protein kinase" evidence="4">
    <location>
        <begin position="46"/>
        <end position="229"/>
    </location>
</feature>
<dbReference type="InterPro" id="IPR001245">
    <property type="entry name" value="Ser-Thr/Tyr_kinase_cat_dom"/>
</dbReference>
<dbReference type="PROSITE" id="PS50011">
    <property type="entry name" value="PROTEIN_KINASE_DOM"/>
    <property type="match status" value="1"/>
</dbReference>
<comment type="caution">
    <text evidence="5">The sequence shown here is derived from an EMBL/GenBank/DDBJ whole genome shotgun (WGS) entry which is preliminary data.</text>
</comment>
<reference evidence="5" key="1">
    <citation type="submission" date="2020-05" db="EMBL/GenBank/DDBJ databases">
        <title>WGS assembly of Corymbia citriodora subspecies variegata.</title>
        <authorList>
            <person name="Barry K."/>
            <person name="Hundley H."/>
            <person name="Shu S."/>
            <person name="Jenkins J."/>
            <person name="Grimwood J."/>
            <person name="Baten A."/>
        </authorList>
    </citation>
    <scope>NUCLEOTIDE SEQUENCE</scope>
    <source>
        <strain evidence="5">CV2-018</strain>
    </source>
</reference>
<dbReference type="Gene3D" id="3.30.200.20">
    <property type="entry name" value="Phosphorylase Kinase, domain 1"/>
    <property type="match status" value="1"/>
</dbReference>
<dbReference type="GO" id="GO:0007166">
    <property type="term" value="P:cell surface receptor signaling pathway"/>
    <property type="evidence" value="ECO:0007669"/>
    <property type="project" value="InterPro"/>
</dbReference>
<dbReference type="InterPro" id="IPR000719">
    <property type="entry name" value="Prot_kinase_dom"/>
</dbReference>
<dbReference type="Gene3D" id="1.10.510.10">
    <property type="entry name" value="Transferase(Phosphotransferase) domain 1"/>
    <property type="match status" value="1"/>
</dbReference>
<evidence type="ECO:0000313" key="6">
    <source>
        <dbReference type="Proteomes" id="UP000806378"/>
    </source>
</evidence>
<dbReference type="InterPro" id="IPR045274">
    <property type="entry name" value="WAK-like"/>
</dbReference>
<dbReference type="Proteomes" id="UP000806378">
    <property type="component" value="Unassembled WGS sequence"/>
</dbReference>
<keyword evidence="6" id="KW-1185">Reference proteome</keyword>
<dbReference type="InterPro" id="IPR011009">
    <property type="entry name" value="Kinase-like_dom_sf"/>
</dbReference>
<evidence type="ECO:0000256" key="2">
    <source>
        <dbReference type="ARBA" id="ARBA00022840"/>
    </source>
</evidence>
<keyword evidence="2 3" id="KW-0067">ATP-binding</keyword>
<name>A0A8T0CNS0_CORYI</name>
<evidence type="ECO:0000259" key="4">
    <source>
        <dbReference type="PROSITE" id="PS50011"/>
    </source>
</evidence>
<dbReference type="PANTHER" id="PTHR27005">
    <property type="entry name" value="WALL-ASSOCIATED RECEPTOR KINASE-LIKE 21"/>
    <property type="match status" value="1"/>
</dbReference>
<dbReference type="Pfam" id="PF07714">
    <property type="entry name" value="PK_Tyr_Ser-Thr"/>
    <property type="match status" value="1"/>
</dbReference>
<evidence type="ECO:0000256" key="1">
    <source>
        <dbReference type="ARBA" id="ARBA00022741"/>
    </source>
</evidence>
<protein>
    <recommendedName>
        <fullName evidence="4">Protein kinase domain-containing protein</fullName>
    </recommendedName>
</protein>
<feature type="binding site" evidence="3">
    <location>
        <position position="83"/>
    </location>
    <ligand>
        <name>ATP</name>
        <dbReference type="ChEBI" id="CHEBI:30616"/>
    </ligand>
</feature>